<dbReference type="RefSeq" id="WP_095122970.1">
    <property type="nucleotide sequence ID" value="NZ_LT906454.1"/>
</dbReference>
<dbReference type="Pfam" id="PF13302">
    <property type="entry name" value="Acetyltransf_3"/>
    <property type="match status" value="1"/>
</dbReference>
<dbReference type="OrthoDB" id="9797989at2"/>
<dbReference type="InterPro" id="IPR016181">
    <property type="entry name" value="Acyl_CoA_acyltransferase"/>
</dbReference>
<dbReference type="EMBL" id="LT906454">
    <property type="protein sequence ID" value="SNV42189.1"/>
    <property type="molecule type" value="Genomic_DNA"/>
</dbReference>
<dbReference type="GO" id="GO:0016747">
    <property type="term" value="F:acyltransferase activity, transferring groups other than amino-acyl groups"/>
    <property type="evidence" value="ECO:0007669"/>
    <property type="project" value="InterPro"/>
</dbReference>
<gene>
    <name evidence="2" type="ORF">SAMEA4504048_01484</name>
</gene>
<accession>A0A239X6K8</accession>
<dbReference type="SUPFAM" id="SSF55729">
    <property type="entry name" value="Acyl-CoA N-acyltransferases (Nat)"/>
    <property type="match status" value="1"/>
</dbReference>
<dbReference type="AlphaFoldDB" id="A0A239X6K8"/>
<evidence type="ECO:0000313" key="3">
    <source>
        <dbReference type="Proteomes" id="UP000215144"/>
    </source>
</evidence>
<organism evidence="2 3">
    <name type="scientific">Streptococcus acidominimus</name>
    <dbReference type="NCBI Taxonomy" id="1326"/>
    <lineage>
        <taxon>Bacteria</taxon>
        <taxon>Bacillati</taxon>
        <taxon>Bacillota</taxon>
        <taxon>Bacilli</taxon>
        <taxon>Lactobacillales</taxon>
        <taxon>Streptococcaceae</taxon>
        <taxon>Streptococcus</taxon>
    </lineage>
</organism>
<evidence type="ECO:0000313" key="2">
    <source>
        <dbReference type="EMBL" id="SNV42189.1"/>
    </source>
</evidence>
<dbReference type="Proteomes" id="UP000215144">
    <property type="component" value="Chromosome 1"/>
</dbReference>
<dbReference type="PANTHER" id="PTHR39173">
    <property type="entry name" value="ACETYLTRANSFERASE"/>
    <property type="match status" value="1"/>
</dbReference>
<feature type="domain" description="N-acetyltransferase" evidence="1">
    <location>
        <begin position="29"/>
        <end position="175"/>
    </location>
</feature>
<sequence>MIDLILVRPSLDFVETMAAYKDEFLQRKEHLYGGAHLEDYTDLKDWINHTRAIETEAGVEKDRAPSSTFLFIRQSDQKMVGICTIRHHLNQNFLINFAGHIGYSICPSERRLGYAKEQLRLALIEAGKLGIAKVLVTCDNHNIASEKTILANGGIYENTYIDPEDHSQTKRFWIEVNHGNKP</sequence>
<dbReference type="Gene3D" id="3.40.630.30">
    <property type="match status" value="1"/>
</dbReference>
<name>A0A239X6K8_STRAI</name>
<proteinExistence type="predicted"/>
<dbReference type="InterPro" id="IPR000182">
    <property type="entry name" value="GNAT_dom"/>
</dbReference>
<keyword evidence="2" id="KW-0808">Transferase</keyword>
<evidence type="ECO:0000259" key="1">
    <source>
        <dbReference type="PROSITE" id="PS51186"/>
    </source>
</evidence>
<protein>
    <submittedName>
        <fullName evidence="2">Acetyltransferase (GNAT) family protein</fullName>
    </submittedName>
</protein>
<dbReference type="KEGG" id="saco:SAME_01484"/>
<dbReference type="PANTHER" id="PTHR39173:SF1">
    <property type="entry name" value="ACETYLTRANSFERASE"/>
    <property type="match status" value="1"/>
</dbReference>
<dbReference type="PROSITE" id="PS51186">
    <property type="entry name" value="GNAT"/>
    <property type="match status" value="1"/>
</dbReference>
<reference evidence="2 3" key="1">
    <citation type="submission" date="2017-06" db="EMBL/GenBank/DDBJ databases">
        <authorList>
            <consortium name="Pathogen Informatics"/>
        </authorList>
    </citation>
    <scope>NUCLEOTIDE SEQUENCE [LARGE SCALE GENOMIC DNA]</scope>
    <source>
        <strain evidence="2 3">NCTC11291</strain>
    </source>
</reference>